<name>A0A1E4T6J5_9ASCO</name>
<proteinExistence type="inferred from homology"/>
<evidence type="ECO:0000256" key="1">
    <source>
        <dbReference type="ARBA" id="ARBA00006199"/>
    </source>
</evidence>
<dbReference type="Gene3D" id="1.20.58.1590">
    <property type="entry name" value="Tethering factor for nuclear proteasome Cut8/Sts1"/>
    <property type="match status" value="1"/>
</dbReference>
<dbReference type="EMBL" id="KV453848">
    <property type="protein sequence ID" value="ODV87376.1"/>
    <property type="molecule type" value="Genomic_DNA"/>
</dbReference>
<protein>
    <recommendedName>
        <fullName evidence="2 5">Tethering factor for nuclear proteasome STS1</fullName>
    </recommendedName>
</protein>
<gene>
    <name evidence="7" type="ORF">CANARDRAFT_26776</name>
</gene>
<dbReference type="GO" id="GO:0070628">
    <property type="term" value="F:proteasome binding"/>
    <property type="evidence" value="ECO:0007669"/>
    <property type="project" value="TreeGrafter"/>
</dbReference>
<organism evidence="7 8">
    <name type="scientific">[Candida] arabinofermentans NRRL YB-2248</name>
    <dbReference type="NCBI Taxonomy" id="983967"/>
    <lineage>
        <taxon>Eukaryota</taxon>
        <taxon>Fungi</taxon>
        <taxon>Dikarya</taxon>
        <taxon>Ascomycota</taxon>
        <taxon>Saccharomycotina</taxon>
        <taxon>Pichiomycetes</taxon>
        <taxon>Pichiales</taxon>
        <taxon>Pichiaceae</taxon>
        <taxon>Ogataea</taxon>
        <taxon>Ogataea/Candida clade</taxon>
    </lineage>
</organism>
<dbReference type="Pfam" id="PF08559">
    <property type="entry name" value="Cut8"/>
    <property type="match status" value="1"/>
</dbReference>
<dbReference type="GO" id="GO:0031144">
    <property type="term" value="P:proteasome localization"/>
    <property type="evidence" value="ECO:0007669"/>
    <property type="project" value="UniProtKB-UniRule"/>
</dbReference>
<evidence type="ECO:0000256" key="3">
    <source>
        <dbReference type="ARBA" id="ARBA00022927"/>
    </source>
</evidence>
<dbReference type="PANTHER" id="PTHR28032:SF1">
    <property type="entry name" value="FI02826P"/>
    <property type="match status" value="1"/>
</dbReference>
<feature type="region of interest" description="Disordered" evidence="6">
    <location>
        <begin position="286"/>
        <end position="319"/>
    </location>
</feature>
<dbReference type="OrthoDB" id="10061064at2759"/>
<dbReference type="GO" id="GO:0005737">
    <property type="term" value="C:cytoplasm"/>
    <property type="evidence" value="ECO:0007669"/>
    <property type="project" value="UniProtKB-SubCell"/>
</dbReference>
<evidence type="ECO:0000256" key="2">
    <source>
        <dbReference type="ARBA" id="ARBA00016204"/>
    </source>
</evidence>
<keyword evidence="8" id="KW-1185">Reference proteome</keyword>
<dbReference type="GO" id="GO:0071630">
    <property type="term" value="P:nuclear protein quality control by the ubiquitin-proteasome system"/>
    <property type="evidence" value="ECO:0007669"/>
    <property type="project" value="UniProtKB-UniRule"/>
</dbReference>
<dbReference type="PANTHER" id="PTHR28032">
    <property type="entry name" value="FI02826P"/>
    <property type="match status" value="1"/>
</dbReference>
<keyword evidence="5" id="KW-0813">Transport</keyword>
<evidence type="ECO:0000256" key="4">
    <source>
        <dbReference type="ARBA" id="ARBA00023242"/>
    </source>
</evidence>
<evidence type="ECO:0000256" key="6">
    <source>
        <dbReference type="SAM" id="MobiDB-lite"/>
    </source>
</evidence>
<dbReference type="Proteomes" id="UP000094801">
    <property type="component" value="Unassembled WGS sequence"/>
</dbReference>
<comment type="similarity">
    <text evidence="1 5">Belongs to the cut8/STS1 family.</text>
</comment>
<evidence type="ECO:0000313" key="7">
    <source>
        <dbReference type="EMBL" id="ODV87376.1"/>
    </source>
</evidence>
<dbReference type="STRING" id="983967.A0A1E4T6J5"/>
<comment type="subunit">
    <text evidence="5">Binds the proteasome.</text>
</comment>
<accession>A0A1E4T6J5</accession>
<feature type="compositionally biased region" description="Low complexity" evidence="6">
    <location>
        <begin position="292"/>
        <end position="312"/>
    </location>
</feature>
<dbReference type="GO" id="GO:0015031">
    <property type="term" value="P:protein transport"/>
    <property type="evidence" value="ECO:0007669"/>
    <property type="project" value="UniProtKB-UniRule"/>
</dbReference>
<sequence length="351" mass="40648">MSLLPTSFPYEFQQQHPQKDQQHRISKPNSLRKANKRRMAEQDHQQPQQHFEDEQASSPRSKYALKPKFQKNQLKYKKHRSPIVSGQKLPLNRIIETLDKKSLQDLVLGLINSHPELTETVTEHSPKITVQSAQEVLGYKLQLILDNIPYKVDPSSDYSFLRVKSLVDDFFETLSDYTLNFLPPIENDLTVPLSFLFQFLIRTFSKLPKFQAVEFKYYHRLTIEKFNHIFNEVILQFLSEKKQNILIMINDHWVDHLKKVNDLNDNHFSAIYEYVREEVDQYSRSGSMYSDAANNGSTNTTASSTNLSSNSNPHDQTPDAMQQRLNSLLNFSTNNSPLHGASTLGNVYDAI</sequence>
<comment type="function">
    <text evidence="5">Involved in ubiquitin-mediated protein degradation. Regulatory factor in the ubiquitin/proteasome pathway that controls the turnover of proteasome substrates. Targets proteasomes to the nucleus and facilitates the degradation of nuclear proteins.</text>
</comment>
<keyword evidence="4 5" id="KW-0539">Nucleus</keyword>
<keyword evidence="5" id="KW-0963">Cytoplasm</keyword>
<feature type="region of interest" description="Disordered" evidence="6">
    <location>
        <begin position="1"/>
        <end position="62"/>
    </location>
</feature>
<evidence type="ECO:0000256" key="5">
    <source>
        <dbReference type="RuleBase" id="RU368013"/>
    </source>
</evidence>
<comment type="subcellular location">
    <subcellularLocation>
        <location evidence="5">Cytoplasm</location>
    </subcellularLocation>
    <subcellularLocation>
        <location evidence="5">Nucleus</location>
    </subcellularLocation>
</comment>
<dbReference type="InterPro" id="IPR038422">
    <property type="entry name" value="Cut8/Sts1_sf"/>
</dbReference>
<dbReference type="AlphaFoldDB" id="A0A1E4T6J5"/>
<dbReference type="InterPro" id="IPR013868">
    <property type="entry name" value="Cut8/Sts1_fam"/>
</dbReference>
<reference evidence="8" key="1">
    <citation type="submission" date="2016-04" db="EMBL/GenBank/DDBJ databases">
        <title>Comparative genomics of biotechnologically important yeasts.</title>
        <authorList>
            <consortium name="DOE Joint Genome Institute"/>
            <person name="Riley R."/>
            <person name="Haridas S."/>
            <person name="Wolfe K.H."/>
            <person name="Lopes M.R."/>
            <person name="Hittinger C.T."/>
            <person name="Goker M."/>
            <person name="Salamov A."/>
            <person name="Wisecaver J."/>
            <person name="Long T.M."/>
            <person name="Aerts A.L."/>
            <person name="Barry K."/>
            <person name="Choi C."/>
            <person name="Clum A."/>
            <person name="Coughlan A.Y."/>
            <person name="Deshpande S."/>
            <person name="Douglass A.P."/>
            <person name="Hanson S.J."/>
            <person name="Klenk H.-P."/>
            <person name="Labutti K."/>
            <person name="Lapidus A."/>
            <person name="Lindquist E."/>
            <person name="Lipzen A."/>
            <person name="Meier-Kolthoff J.P."/>
            <person name="Ohm R.A."/>
            <person name="Otillar R.P."/>
            <person name="Pangilinan J."/>
            <person name="Peng Y."/>
            <person name="Rokas A."/>
            <person name="Rosa C.A."/>
            <person name="Scheuner C."/>
            <person name="Sibirny A.A."/>
            <person name="Slot J.C."/>
            <person name="Stielow J.B."/>
            <person name="Sun H."/>
            <person name="Kurtzman C.P."/>
            <person name="Blackwell M."/>
            <person name="Grigoriev I.V."/>
            <person name="Jeffries T.W."/>
        </authorList>
    </citation>
    <scope>NUCLEOTIDE SEQUENCE [LARGE SCALE GENOMIC DNA]</scope>
    <source>
        <strain evidence="8">NRRL YB-2248</strain>
    </source>
</reference>
<dbReference type="GO" id="GO:0031965">
    <property type="term" value="C:nuclear membrane"/>
    <property type="evidence" value="ECO:0007669"/>
    <property type="project" value="TreeGrafter"/>
</dbReference>
<evidence type="ECO:0000313" key="8">
    <source>
        <dbReference type="Proteomes" id="UP000094801"/>
    </source>
</evidence>
<keyword evidence="3 5" id="KW-0653">Protein transport</keyword>